<evidence type="ECO:0000256" key="1">
    <source>
        <dbReference type="ARBA" id="ARBA00004141"/>
    </source>
</evidence>
<sequence>MTEFFTSVTDSFANGVEFLRLLLVGNPLMFKIADMPFLFRPFVLLMMLGIVAGVVGTLVNLRSLEFSAEAMVHSVFPGIVGGFVYLGGIEGIIPGALFVALLVTLGLTLLGQSVASMETATAVVLTAFFGIGIVMVTYHRDMSGQLESLLFGRLLAVTDADLAPAFAVCLLAILLAATTWRRQVARAFDPVGVAAQGVSIFWLDIALNLAVGLVVVAAATAVGALLVIGYLIIPGASGRLIGRSVRSMTIIATVVAIIGGYIGMAVIAVAVDQPISPQAGSILTLVAIYLILVAVRPILYKIRPEVREHAVAAHEEETVDNSAVKIEVAR</sequence>
<dbReference type="PANTHER" id="PTHR30477">
    <property type="entry name" value="ABC-TRANSPORTER METAL-BINDING PROTEIN"/>
    <property type="match status" value="1"/>
</dbReference>
<feature type="transmembrane region" description="Helical" evidence="7">
    <location>
        <begin position="122"/>
        <end position="140"/>
    </location>
</feature>
<dbReference type="STRING" id="156892.BM477_05355"/>
<keyword evidence="4 7" id="KW-1133">Transmembrane helix</keyword>
<evidence type="ECO:0000256" key="6">
    <source>
        <dbReference type="RuleBase" id="RU003943"/>
    </source>
</evidence>
<dbReference type="InterPro" id="IPR001626">
    <property type="entry name" value="ABC_TroCD"/>
</dbReference>
<dbReference type="Proteomes" id="UP000186465">
    <property type="component" value="Unassembled WGS sequence"/>
</dbReference>
<organism evidence="8 9">
    <name type="scientific">Boudabousia marimammalium</name>
    <dbReference type="NCBI Taxonomy" id="156892"/>
    <lineage>
        <taxon>Bacteria</taxon>
        <taxon>Bacillati</taxon>
        <taxon>Actinomycetota</taxon>
        <taxon>Actinomycetes</taxon>
        <taxon>Actinomycetales</taxon>
        <taxon>Actinomycetaceae</taxon>
        <taxon>Boudabousia</taxon>
    </lineage>
</organism>
<feature type="transmembrane region" description="Helical" evidence="7">
    <location>
        <begin position="282"/>
        <end position="299"/>
    </location>
</feature>
<feature type="transmembrane region" description="Helical" evidence="7">
    <location>
        <begin position="187"/>
        <end position="203"/>
    </location>
</feature>
<comment type="caution">
    <text evidence="8">The sequence shown here is derived from an EMBL/GenBank/DDBJ whole genome shotgun (WGS) entry which is preliminary data.</text>
</comment>
<dbReference type="PANTHER" id="PTHR30477:SF13">
    <property type="entry name" value="IRON TRANSPORT SYSTEM MEMBRANE PROTEIN HI_0360-RELATED"/>
    <property type="match status" value="1"/>
</dbReference>
<evidence type="ECO:0000256" key="2">
    <source>
        <dbReference type="ARBA" id="ARBA00008034"/>
    </source>
</evidence>
<dbReference type="SUPFAM" id="SSF81345">
    <property type="entry name" value="ABC transporter involved in vitamin B12 uptake, BtuC"/>
    <property type="match status" value="1"/>
</dbReference>
<keyword evidence="9" id="KW-1185">Reference proteome</keyword>
<dbReference type="InterPro" id="IPR037294">
    <property type="entry name" value="ABC_BtuC-like"/>
</dbReference>
<protein>
    <recommendedName>
        <fullName evidence="10">Zinc ABC transporter permease</fullName>
    </recommendedName>
</protein>
<evidence type="ECO:0000256" key="7">
    <source>
        <dbReference type="SAM" id="Phobius"/>
    </source>
</evidence>
<feature type="transmembrane region" description="Helical" evidence="7">
    <location>
        <begin position="37"/>
        <end position="59"/>
    </location>
</feature>
<keyword evidence="3 6" id="KW-0812">Transmembrane</keyword>
<comment type="subcellular location">
    <subcellularLocation>
        <location evidence="6">Cell membrane</location>
        <topology evidence="6">Multi-pass membrane protein</topology>
    </subcellularLocation>
    <subcellularLocation>
        <location evidence="1">Membrane</location>
        <topology evidence="1">Multi-pass membrane protein</topology>
    </subcellularLocation>
</comment>
<keyword evidence="6" id="KW-0813">Transport</keyword>
<keyword evidence="5 7" id="KW-0472">Membrane</keyword>
<dbReference type="RefSeq" id="WP_075361663.1">
    <property type="nucleotide sequence ID" value="NZ_MPDM01000005.1"/>
</dbReference>
<feature type="transmembrane region" description="Helical" evidence="7">
    <location>
        <begin position="245"/>
        <end position="270"/>
    </location>
</feature>
<name>A0A1Q5PM84_9ACTO</name>
<dbReference type="EMBL" id="MPDM01000005">
    <property type="protein sequence ID" value="OKL48633.1"/>
    <property type="molecule type" value="Genomic_DNA"/>
</dbReference>
<evidence type="ECO:0000256" key="5">
    <source>
        <dbReference type="ARBA" id="ARBA00023136"/>
    </source>
</evidence>
<accession>A0A1Q5PM84</accession>
<dbReference type="AlphaFoldDB" id="A0A1Q5PM84"/>
<evidence type="ECO:0000313" key="8">
    <source>
        <dbReference type="EMBL" id="OKL48633.1"/>
    </source>
</evidence>
<feature type="transmembrane region" description="Helical" evidence="7">
    <location>
        <begin position="66"/>
        <end position="86"/>
    </location>
</feature>
<dbReference type="Gene3D" id="1.10.3470.10">
    <property type="entry name" value="ABC transporter involved in vitamin B12 uptake, BtuC"/>
    <property type="match status" value="1"/>
</dbReference>
<comment type="similarity">
    <text evidence="2 6">Belongs to the ABC-3 integral membrane protein family.</text>
</comment>
<dbReference type="Pfam" id="PF00950">
    <property type="entry name" value="ABC-3"/>
    <property type="match status" value="1"/>
</dbReference>
<evidence type="ECO:0008006" key="10">
    <source>
        <dbReference type="Google" id="ProtNLM"/>
    </source>
</evidence>
<feature type="transmembrane region" description="Helical" evidence="7">
    <location>
        <begin position="209"/>
        <end position="233"/>
    </location>
</feature>
<dbReference type="GO" id="GO:0055085">
    <property type="term" value="P:transmembrane transport"/>
    <property type="evidence" value="ECO:0007669"/>
    <property type="project" value="InterPro"/>
</dbReference>
<gene>
    <name evidence="8" type="ORF">BM477_05355</name>
</gene>
<evidence type="ECO:0000313" key="9">
    <source>
        <dbReference type="Proteomes" id="UP000186465"/>
    </source>
</evidence>
<reference evidence="9" key="1">
    <citation type="submission" date="2016-11" db="EMBL/GenBank/DDBJ databases">
        <title>Actinomyces gypaetusis sp. nov. isolated from Gypaetus barbatus in Qinghai Tibet Plateau China.</title>
        <authorList>
            <person name="Meng X."/>
        </authorList>
    </citation>
    <scope>NUCLEOTIDE SEQUENCE [LARGE SCALE GENOMIC DNA]</scope>
    <source>
        <strain evidence="9">DSM 15383</strain>
    </source>
</reference>
<evidence type="ECO:0000256" key="3">
    <source>
        <dbReference type="ARBA" id="ARBA00022692"/>
    </source>
</evidence>
<feature type="transmembrane region" description="Helical" evidence="7">
    <location>
        <begin position="92"/>
        <end position="110"/>
    </location>
</feature>
<proteinExistence type="inferred from homology"/>
<dbReference type="GO" id="GO:0010043">
    <property type="term" value="P:response to zinc ion"/>
    <property type="evidence" value="ECO:0007669"/>
    <property type="project" value="TreeGrafter"/>
</dbReference>
<feature type="transmembrane region" description="Helical" evidence="7">
    <location>
        <begin position="160"/>
        <end position="180"/>
    </location>
</feature>
<evidence type="ECO:0000256" key="4">
    <source>
        <dbReference type="ARBA" id="ARBA00022989"/>
    </source>
</evidence>
<dbReference type="GO" id="GO:0043190">
    <property type="term" value="C:ATP-binding cassette (ABC) transporter complex"/>
    <property type="evidence" value="ECO:0007669"/>
    <property type="project" value="InterPro"/>
</dbReference>